<dbReference type="InterPro" id="IPR024926">
    <property type="entry name" value="NOG1"/>
</dbReference>
<evidence type="ECO:0000256" key="2">
    <source>
        <dbReference type="ARBA" id="ARBA00004604"/>
    </source>
</evidence>
<dbReference type="InterPro" id="IPR010674">
    <property type="entry name" value="NOG1_Rossman_fold_dom"/>
</dbReference>
<evidence type="ECO:0000256" key="5">
    <source>
        <dbReference type="ARBA" id="ARBA00023134"/>
    </source>
</evidence>
<dbReference type="Gene3D" id="3.40.50.300">
    <property type="entry name" value="P-loop containing nucleotide triphosphate hydrolases"/>
    <property type="match status" value="1"/>
</dbReference>
<dbReference type="GeneID" id="37036699"/>
<dbReference type="CDD" id="cd01897">
    <property type="entry name" value="NOG"/>
    <property type="match status" value="1"/>
</dbReference>
<dbReference type="GO" id="GO:0042254">
    <property type="term" value="P:ribosome biogenesis"/>
    <property type="evidence" value="ECO:0007669"/>
    <property type="project" value="UniProtKB-KW"/>
</dbReference>
<dbReference type="FunCoup" id="A0A316VPH1">
    <property type="interactions" value="651"/>
</dbReference>
<dbReference type="SUPFAM" id="SSF52540">
    <property type="entry name" value="P-loop containing nucleoside triphosphate hydrolases"/>
    <property type="match status" value="1"/>
</dbReference>
<evidence type="ECO:0000256" key="1">
    <source>
        <dbReference type="ARBA" id="ARBA00002889"/>
    </source>
</evidence>
<dbReference type="GO" id="GO:0005525">
    <property type="term" value="F:GTP binding"/>
    <property type="evidence" value="ECO:0007669"/>
    <property type="project" value="UniProtKB-KW"/>
</dbReference>
<evidence type="ECO:0000256" key="3">
    <source>
        <dbReference type="ARBA" id="ARBA00022517"/>
    </source>
</evidence>
<name>A0A316VPH1_9BASI</name>
<dbReference type="Pfam" id="PF08155">
    <property type="entry name" value="NOGCT"/>
    <property type="match status" value="1"/>
</dbReference>
<dbReference type="InterPro" id="IPR012973">
    <property type="entry name" value="NOG_C"/>
</dbReference>
<dbReference type="Gene3D" id="1.20.120.1190">
    <property type="match status" value="1"/>
</dbReference>
<keyword evidence="3" id="KW-0690">Ribosome biogenesis</keyword>
<dbReference type="Pfam" id="PF17835">
    <property type="entry name" value="NOG1_N"/>
    <property type="match status" value="1"/>
</dbReference>
<feature type="compositionally biased region" description="Acidic residues" evidence="7">
    <location>
        <begin position="460"/>
        <end position="481"/>
    </location>
</feature>
<dbReference type="InParanoid" id="A0A316VPH1"/>
<dbReference type="GO" id="GO:0005730">
    <property type="term" value="C:nucleolus"/>
    <property type="evidence" value="ECO:0007669"/>
    <property type="project" value="UniProtKB-SubCell"/>
</dbReference>
<dbReference type="PROSITE" id="PS51710">
    <property type="entry name" value="G_OBG"/>
    <property type="match status" value="1"/>
</dbReference>
<proteinExistence type="predicted"/>
<feature type="domain" description="OBG-type G" evidence="8">
    <location>
        <begin position="168"/>
        <end position="342"/>
    </location>
</feature>
<dbReference type="InterPro" id="IPR027417">
    <property type="entry name" value="P-loop_NTPase"/>
</dbReference>
<dbReference type="InterPro" id="IPR041623">
    <property type="entry name" value="NOG1_N"/>
</dbReference>
<evidence type="ECO:0000313" key="9">
    <source>
        <dbReference type="EMBL" id="PWN39476.1"/>
    </source>
</evidence>
<dbReference type="PANTHER" id="PTHR45759">
    <property type="entry name" value="NUCLEOLAR GTP-BINDING PROTEIN 1"/>
    <property type="match status" value="1"/>
</dbReference>
<dbReference type="EMBL" id="KZ819464">
    <property type="protein sequence ID" value="PWN39476.1"/>
    <property type="molecule type" value="Genomic_DNA"/>
</dbReference>
<evidence type="ECO:0000313" key="10">
    <source>
        <dbReference type="Proteomes" id="UP000245783"/>
    </source>
</evidence>
<keyword evidence="4" id="KW-0547">Nucleotide-binding</keyword>
<keyword evidence="5" id="KW-0342">GTP-binding</keyword>
<evidence type="ECO:0000256" key="4">
    <source>
        <dbReference type="ARBA" id="ARBA00022741"/>
    </source>
</evidence>
<comment type="subcellular location">
    <subcellularLocation>
        <location evidence="2">Nucleus</location>
        <location evidence="2">Nucleolus</location>
    </subcellularLocation>
</comment>
<protein>
    <submittedName>
        <fullName evidence="9">Putative NOG1-nucleolar G-protein required for 60S ribosomal subunit biogenesis</fullName>
    </submittedName>
</protein>
<sequence length="706" mass="80095">MATFKASMAPVPSATQFLDIVLSKTQRRTPTVVHPGWKITRIRSFYMRKVMFTRDAFVEKLDAILTDFPILDNLHPFTSSLMNVLYDKNHYKLALGQLNTARHLIDQVAKDYTRLIKFGDSLYRTKQLKRAAMGRMATIMRRQKDPLAYLEQVRQHISRLPAIDPSTRTLLICGYPNVGKSSFINKVTRADVDVQPYAFTTKSLFVGHMDYKYLRWQIIDTPGILDHPLEEMNTIEMQSITALAHLRSAVLYFMDLSEQCGYTVEAQVALYHSIKPLFANKPTMLVINKIDVVKLESLEPSRAALVREIVEESNGKVQLAEISTFTEEGVMSARNAACDALLESRIEAKSRGGKVNSITNRLHVAQPKARDDLERKPFIPEGFVAGKKYDKEDPNRRKLERDEQEERGGAGVHNMDMKKNYLIPEEERWDKMPEFYNGKNVADFIDPDIMERLEELEQEEERLEQDGFYDVENEEEEDDEAREIREAAEEIRRRKEEARLASRERKHMKSRLQIPRKMQTRTLSEMEEKLRSLGIDPSSITARAELLAKAKGISLKAKRKRGADDDDESMEVDAATKTRDEDAWSDDEQEGSMDVDGEAPGGKKRKGNTGKKLAALRGATAGVGSTTKSGGAITARAGAVRRPTKNRQTAGLAGKAQVEKARELKDLSLRERNRLAKAGESDRAIKEKMPKWLFAGKRGKGTSRSR</sequence>
<dbReference type="PRINTS" id="PR00326">
    <property type="entry name" value="GTP1OBG"/>
</dbReference>
<evidence type="ECO:0000256" key="6">
    <source>
        <dbReference type="ARBA" id="ARBA00023242"/>
    </source>
</evidence>
<evidence type="ECO:0000256" key="7">
    <source>
        <dbReference type="SAM" id="MobiDB-lite"/>
    </source>
</evidence>
<evidence type="ECO:0000259" key="8">
    <source>
        <dbReference type="PROSITE" id="PS51710"/>
    </source>
</evidence>
<keyword evidence="6" id="KW-0539">Nucleus</keyword>
<feature type="compositionally biased region" description="Acidic residues" evidence="7">
    <location>
        <begin position="583"/>
        <end position="597"/>
    </location>
</feature>
<dbReference type="Proteomes" id="UP000245783">
    <property type="component" value="Unassembled WGS sequence"/>
</dbReference>
<dbReference type="Pfam" id="PF06858">
    <property type="entry name" value="NOG1"/>
    <property type="match status" value="1"/>
</dbReference>
<dbReference type="OrthoDB" id="415015at2759"/>
<gene>
    <name evidence="9" type="ORF">IE81DRAFT_326485</name>
</gene>
<feature type="region of interest" description="Disordered" evidence="7">
    <location>
        <begin position="555"/>
        <end position="657"/>
    </location>
</feature>
<comment type="function">
    <text evidence="1">Involved in the biogenesis of the 60S ribosomal subunit.</text>
</comment>
<dbReference type="STRING" id="1522189.A0A316VPH1"/>
<organism evidence="9 10">
    <name type="scientific">Ceraceosorus guamensis</name>
    <dbReference type="NCBI Taxonomy" id="1522189"/>
    <lineage>
        <taxon>Eukaryota</taxon>
        <taxon>Fungi</taxon>
        <taxon>Dikarya</taxon>
        <taxon>Basidiomycota</taxon>
        <taxon>Ustilaginomycotina</taxon>
        <taxon>Exobasidiomycetes</taxon>
        <taxon>Ceraceosorales</taxon>
        <taxon>Ceraceosoraceae</taxon>
        <taxon>Ceraceosorus</taxon>
    </lineage>
</organism>
<feature type="compositionally biased region" description="Basic and acidic residues" evidence="7">
    <location>
        <begin position="387"/>
        <end position="408"/>
    </location>
</feature>
<dbReference type="InterPro" id="IPR006073">
    <property type="entry name" value="GTP-bd"/>
</dbReference>
<dbReference type="AlphaFoldDB" id="A0A316VPH1"/>
<feature type="region of interest" description="Disordered" evidence="7">
    <location>
        <begin position="460"/>
        <end position="525"/>
    </location>
</feature>
<keyword evidence="10" id="KW-1185">Reference proteome</keyword>
<reference evidence="9 10" key="1">
    <citation type="journal article" date="2018" name="Mol. Biol. Evol.">
        <title>Broad Genomic Sampling Reveals a Smut Pathogenic Ancestry of the Fungal Clade Ustilaginomycotina.</title>
        <authorList>
            <person name="Kijpornyongpan T."/>
            <person name="Mondo S.J."/>
            <person name="Barry K."/>
            <person name="Sandor L."/>
            <person name="Lee J."/>
            <person name="Lipzen A."/>
            <person name="Pangilinan J."/>
            <person name="LaButti K."/>
            <person name="Hainaut M."/>
            <person name="Henrissat B."/>
            <person name="Grigoriev I.V."/>
            <person name="Spatafora J.W."/>
            <person name="Aime M.C."/>
        </authorList>
    </citation>
    <scope>NUCLEOTIDE SEQUENCE [LARGE SCALE GENOMIC DNA]</scope>
    <source>
        <strain evidence="9 10">MCA 4658</strain>
    </source>
</reference>
<dbReference type="PIRSF" id="PIRSF038919">
    <property type="entry name" value="NOG1"/>
    <property type="match status" value="1"/>
</dbReference>
<dbReference type="InterPro" id="IPR031167">
    <property type="entry name" value="G_OBG"/>
</dbReference>
<dbReference type="FunFam" id="3.40.50.300:FF:000496">
    <property type="entry name" value="Nucleolar GTP-binding protein 1"/>
    <property type="match status" value="1"/>
</dbReference>
<dbReference type="RefSeq" id="XP_025366636.1">
    <property type="nucleotide sequence ID" value="XM_025514829.1"/>
</dbReference>
<feature type="region of interest" description="Disordered" evidence="7">
    <location>
        <begin position="386"/>
        <end position="411"/>
    </location>
</feature>
<accession>A0A316VPH1</accession>
<feature type="compositionally biased region" description="Basic and acidic residues" evidence="7">
    <location>
        <begin position="482"/>
        <end position="503"/>
    </location>
</feature>